<evidence type="ECO:0000313" key="4">
    <source>
        <dbReference type="Proteomes" id="UP001500133"/>
    </source>
</evidence>
<name>A0ABP7LDT1_9GAMM</name>
<evidence type="ECO:0000256" key="2">
    <source>
        <dbReference type="SAM" id="Phobius"/>
    </source>
</evidence>
<accession>A0ABP7LDT1</accession>
<feature type="transmembrane region" description="Helical" evidence="2">
    <location>
        <begin position="6"/>
        <end position="29"/>
    </location>
</feature>
<evidence type="ECO:0008006" key="5">
    <source>
        <dbReference type="Google" id="ProtNLM"/>
    </source>
</evidence>
<dbReference type="Proteomes" id="UP001500133">
    <property type="component" value="Unassembled WGS sequence"/>
</dbReference>
<evidence type="ECO:0000256" key="1">
    <source>
        <dbReference type="SAM" id="MobiDB-lite"/>
    </source>
</evidence>
<keyword evidence="2" id="KW-1133">Transmembrane helix</keyword>
<keyword evidence="2" id="KW-0472">Membrane</keyword>
<protein>
    <recommendedName>
        <fullName evidence="5">DUF1043 family protein</fullName>
    </recommendedName>
</protein>
<dbReference type="InterPro" id="IPR009386">
    <property type="entry name" value="ZapG-like"/>
</dbReference>
<reference evidence="4" key="1">
    <citation type="journal article" date="2019" name="Int. J. Syst. Evol. Microbiol.">
        <title>The Global Catalogue of Microorganisms (GCM) 10K type strain sequencing project: providing services to taxonomists for standard genome sequencing and annotation.</title>
        <authorList>
            <consortium name="The Broad Institute Genomics Platform"/>
            <consortium name="The Broad Institute Genome Sequencing Center for Infectious Disease"/>
            <person name="Wu L."/>
            <person name="Ma J."/>
        </authorList>
    </citation>
    <scope>NUCLEOTIDE SEQUENCE [LARGE SCALE GENOMIC DNA]</scope>
    <source>
        <strain evidence="4">JCM 16914</strain>
    </source>
</reference>
<keyword evidence="2" id="KW-0812">Transmembrane</keyword>
<sequence>MEEASLQLTFAFIGLFIGVIIGAFGYRLLSRSQRQLSSIKLDLLEKERQIAERKADMQSHLGSTHRQVKEARRLLTQLEQRLGHQAVEWGLDDAPRTPYDADLLHVASHEPLADDTAYAATPAGPAGAGEPPRDYAADGQGGTLSEGFGLKDNAAAERDPQHFAQRPSTKH</sequence>
<dbReference type="RefSeq" id="WP_344702024.1">
    <property type="nucleotide sequence ID" value="NZ_BAAAZT010000023.1"/>
</dbReference>
<feature type="region of interest" description="Disordered" evidence="1">
    <location>
        <begin position="117"/>
        <end position="171"/>
    </location>
</feature>
<keyword evidence="4" id="KW-1185">Reference proteome</keyword>
<evidence type="ECO:0000313" key="3">
    <source>
        <dbReference type="EMBL" id="GAA3897529.1"/>
    </source>
</evidence>
<gene>
    <name evidence="3" type="ORF">GCM10022228_05220</name>
</gene>
<dbReference type="Pfam" id="PF06295">
    <property type="entry name" value="ZapG-like"/>
    <property type="match status" value="1"/>
</dbReference>
<proteinExistence type="predicted"/>
<comment type="caution">
    <text evidence="3">The sequence shown here is derived from an EMBL/GenBank/DDBJ whole genome shotgun (WGS) entry which is preliminary data.</text>
</comment>
<organism evidence="3 4">
    <name type="scientific">Halomonas cibimaris</name>
    <dbReference type="NCBI Taxonomy" id="657012"/>
    <lineage>
        <taxon>Bacteria</taxon>
        <taxon>Pseudomonadati</taxon>
        <taxon>Pseudomonadota</taxon>
        <taxon>Gammaproteobacteria</taxon>
        <taxon>Oceanospirillales</taxon>
        <taxon>Halomonadaceae</taxon>
        <taxon>Halomonas</taxon>
    </lineage>
</organism>
<dbReference type="EMBL" id="BAAAZT010000023">
    <property type="protein sequence ID" value="GAA3897529.1"/>
    <property type="molecule type" value="Genomic_DNA"/>
</dbReference>